<dbReference type="InterPro" id="IPR036388">
    <property type="entry name" value="WH-like_DNA-bd_sf"/>
</dbReference>
<dbReference type="Gene3D" id="3.30.390.60">
    <property type="entry name" value="Heat-inducible transcription repressor hrca homolog, domain 3"/>
    <property type="match status" value="1"/>
</dbReference>
<dbReference type="Gene3D" id="3.30.450.40">
    <property type="match status" value="1"/>
</dbReference>
<dbReference type="RefSeq" id="WP_024070820.1">
    <property type="nucleotide sequence ID" value="NC_023062.1"/>
</dbReference>
<dbReference type="Proteomes" id="UP000018745">
    <property type="component" value="Chromosome"/>
</dbReference>
<dbReference type="EMBL" id="CP006935">
    <property type="protein sequence ID" value="AHC39772.1"/>
    <property type="molecule type" value="Genomic_DNA"/>
</dbReference>
<dbReference type="HAMAP" id="MF_00081">
    <property type="entry name" value="HrcA"/>
    <property type="match status" value="1"/>
</dbReference>
<keyword evidence="3 5" id="KW-0346">Stress response</keyword>
<keyword evidence="1 5" id="KW-0678">Repressor</keyword>
<evidence type="ECO:0000256" key="3">
    <source>
        <dbReference type="ARBA" id="ARBA00023016"/>
    </source>
</evidence>
<evidence type="ECO:0000256" key="1">
    <source>
        <dbReference type="ARBA" id="ARBA00022491"/>
    </source>
</evidence>
<evidence type="ECO:0000256" key="2">
    <source>
        <dbReference type="ARBA" id="ARBA00023015"/>
    </source>
</evidence>
<dbReference type="InterPro" id="IPR002571">
    <property type="entry name" value="HrcA"/>
</dbReference>
<feature type="domain" description="Winged helix-turn-helix transcription repressor HrcA DNA-binding" evidence="7">
    <location>
        <begin position="23"/>
        <end position="93"/>
    </location>
</feature>
<reference evidence="8 9" key="1">
    <citation type="journal article" date="2014" name="Genome Announc.">
        <title>Complete Genome Sequence of Mycoplasma ovis Strain Michigan, a Hemoplasma of Sheep with Two Distinct 16S rRNA Genes.</title>
        <authorList>
            <person name="Deshuillers P.L."/>
            <person name="Santos A.P."/>
            <person name="do Nascimento N.C."/>
            <person name="Hampel J.A."/>
            <person name="Bergin I.L."/>
            <person name="Dyson M.C."/>
            <person name="Messick J.B."/>
        </authorList>
    </citation>
    <scope>NUCLEOTIDE SEQUENCE [LARGE SCALE GENOMIC DNA]</scope>
    <source>
        <strain evidence="8 9">Michigan</strain>
    </source>
</reference>
<sequence length="361" mass="41488">MSNSIVESSSSVELLSDDNQDLLNERQREILRTVVEFYISEKEAISSLNIKSKKFLGWSSGTIRNEMMFLERRGFLRKEHQSSGRIPTKEGYKMYICHLMDNLKNVNEDIKYKLIELFANRNESIDVTLNKSAEIISNFLNLPIILSGSNHLSKEILKRLDLVELSEKEFVIYAITSSGEIYKDKIMIDNFKEREDLSICVKLLNENLVGCTVSNIDSETVKLLPKIRISVHKYEFVYEKIIAKICSGVVNKQQSLYRIYNKNSIISQPEVRNNQISLEKIFNILESYSTFSQLNTNYFKTGKTLINLDNAIDGVSVATTTVLNTKDKTRSLSVIGPTRMNYSLIRSLFEFINEKLVELPN</sequence>
<evidence type="ECO:0000313" key="8">
    <source>
        <dbReference type="EMBL" id="AHC39772.1"/>
    </source>
</evidence>
<name>A0ABM5P084_9MOLU</name>
<dbReference type="PANTHER" id="PTHR34824:SF1">
    <property type="entry name" value="HEAT-INDUCIBLE TRANSCRIPTION REPRESSOR HRCA"/>
    <property type="match status" value="1"/>
</dbReference>
<dbReference type="SUPFAM" id="SSF46785">
    <property type="entry name" value="Winged helix' DNA-binding domain"/>
    <property type="match status" value="1"/>
</dbReference>
<evidence type="ECO:0000256" key="5">
    <source>
        <dbReference type="HAMAP-Rule" id="MF_00081"/>
    </source>
</evidence>
<dbReference type="Pfam" id="PF01628">
    <property type="entry name" value="HrcA"/>
    <property type="match status" value="1"/>
</dbReference>
<dbReference type="InterPro" id="IPR036390">
    <property type="entry name" value="WH_DNA-bd_sf"/>
</dbReference>
<accession>A0ABM5P084</accession>
<keyword evidence="4 5" id="KW-0804">Transcription</keyword>
<evidence type="ECO:0000259" key="7">
    <source>
        <dbReference type="Pfam" id="PF03444"/>
    </source>
</evidence>
<dbReference type="InterPro" id="IPR023120">
    <property type="entry name" value="WHTH_transcript_rep_HrcA_IDD"/>
</dbReference>
<evidence type="ECO:0000259" key="6">
    <source>
        <dbReference type="Pfam" id="PF01628"/>
    </source>
</evidence>
<dbReference type="PANTHER" id="PTHR34824">
    <property type="entry name" value="HEAT-INDUCIBLE TRANSCRIPTION REPRESSOR HRCA"/>
    <property type="match status" value="1"/>
</dbReference>
<dbReference type="InterPro" id="IPR029016">
    <property type="entry name" value="GAF-like_dom_sf"/>
</dbReference>
<evidence type="ECO:0000256" key="4">
    <source>
        <dbReference type="ARBA" id="ARBA00023163"/>
    </source>
</evidence>
<keyword evidence="2 5" id="KW-0805">Transcription regulation</keyword>
<dbReference type="PIRSF" id="PIRSF005485">
    <property type="entry name" value="HrcA"/>
    <property type="match status" value="1"/>
</dbReference>
<dbReference type="Pfam" id="PF03444">
    <property type="entry name" value="WHD_HrcA"/>
    <property type="match status" value="1"/>
</dbReference>
<dbReference type="Gene3D" id="1.10.10.10">
    <property type="entry name" value="Winged helix-like DNA-binding domain superfamily/Winged helix DNA-binding domain"/>
    <property type="match status" value="1"/>
</dbReference>
<feature type="domain" description="Heat-inducible transcription repressor HrcA C-terminal" evidence="6">
    <location>
        <begin position="128"/>
        <end position="343"/>
    </location>
</feature>
<dbReference type="InterPro" id="IPR005104">
    <property type="entry name" value="WHTH_HrcA_DNA-bd"/>
</dbReference>
<dbReference type="SUPFAM" id="SSF55781">
    <property type="entry name" value="GAF domain-like"/>
    <property type="match status" value="1"/>
</dbReference>
<evidence type="ECO:0000313" key="9">
    <source>
        <dbReference type="Proteomes" id="UP000018745"/>
    </source>
</evidence>
<gene>
    <name evidence="5" type="primary">hrcA</name>
    <name evidence="8" type="ORF">OVS_00020</name>
</gene>
<keyword evidence="9" id="KW-1185">Reference proteome</keyword>
<dbReference type="InterPro" id="IPR021153">
    <property type="entry name" value="HrcA_C"/>
</dbReference>
<organism evidence="8 9">
    <name type="scientific">Mycoplasma ovis str. Michigan</name>
    <dbReference type="NCBI Taxonomy" id="1415773"/>
    <lineage>
        <taxon>Bacteria</taxon>
        <taxon>Bacillati</taxon>
        <taxon>Mycoplasmatota</taxon>
        <taxon>Mollicutes</taxon>
        <taxon>Mycoplasmataceae</taxon>
        <taxon>Mycoplasma</taxon>
    </lineage>
</organism>
<proteinExistence type="inferred from homology"/>
<protein>
    <recommendedName>
        <fullName evidence="5">Heat-inducible transcription repressor HrcA</fullName>
    </recommendedName>
</protein>
<comment type="similarity">
    <text evidence="5">Belongs to the HrcA family.</text>
</comment>
<comment type="function">
    <text evidence="5">Negative regulator of class I heat shock genes (grpE-dnaK-dnaJ and groELS operons). Prevents heat-shock induction of these operons.</text>
</comment>